<keyword evidence="6" id="KW-0863">Zinc-finger</keyword>
<evidence type="ECO:0000256" key="4">
    <source>
        <dbReference type="ARBA" id="ARBA00023163"/>
    </source>
</evidence>
<dbReference type="InterPro" id="IPR036864">
    <property type="entry name" value="Zn2-C6_fun-type_DNA-bd_sf"/>
</dbReference>
<evidence type="ECO:0000313" key="9">
    <source>
        <dbReference type="EMBL" id="KAH7140871.1"/>
    </source>
</evidence>
<organism evidence="9 10">
    <name type="scientific">Dactylonectria macrodidyma</name>
    <dbReference type="NCBI Taxonomy" id="307937"/>
    <lineage>
        <taxon>Eukaryota</taxon>
        <taxon>Fungi</taxon>
        <taxon>Dikarya</taxon>
        <taxon>Ascomycota</taxon>
        <taxon>Pezizomycotina</taxon>
        <taxon>Sordariomycetes</taxon>
        <taxon>Hypocreomycetidae</taxon>
        <taxon>Hypocreales</taxon>
        <taxon>Nectriaceae</taxon>
        <taxon>Dactylonectria</taxon>
    </lineage>
</organism>
<dbReference type="GO" id="GO:0008270">
    <property type="term" value="F:zinc ion binding"/>
    <property type="evidence" value="ECO:0007669"/>
    <property type="project" value="UniProtKB-KW"/>
</dbReference>
<dbReference type="PROSITE" id="PS00463">
    <property type="entry name" value="ZN2_CY6_FUNGAL_1"/>
    <property type="match status" value="1"/>
</dbReference>
<reference evidence="9" key="1">
    <citation type="journal article" date="2021" name="Nat. Commun.">
        <title>Genetic determinants of endophytism in the Arabidopsis root mycobiome.</title>
        <authorList>
            <person name="Mesny F."/>
            <person name="Miyauchi S."/>
            <person name="Thiergart T."/>
            <person name="Pickel B."/>
            <person name="Atanasova L."/>
            <person name="Karlsson M."/>
            <person name="Huettel B."/>
            <person name="Barry K.W."/>
            <person name="Haridas S."/>
            <person name="Chen C."/>
            <person name="Bauer D."/>
            <person name="Andreopoulos W."/>
            <person name="Pangilinan J."/>
            <person name="LaButti K."/>
            <person name="Riley R."/>
            <person name="Lipzen A."/>
            <person name="Clum A."/>
            <person name="Drula E."/>
            <person name="Henrissat B."/>
            <person name="Kohler A."/>
            <person name="Grigoriev I.V."/>
            <person name="Martin F.M."/>
            <person name="Hacquard S."/>
        </authorList>
    </citation>
    <scope>NUCLEOTIDE SEQUENCE</scope>
    <source>
        <strain evidence="9">MPI-CAGE-AT-0147</strain>
    </source>
</reference>
<protein>
    <recommendedName>
        <fullName evidence="11">Zn(2)-C6 fungal-type domain-containing protein</fullName>
    </recommendedName>
</protein>
<dbReference type="InterPro" id="IPR001138">
    <property type="entry name" value="Zn2Cys6_DnaBD"/>
</dbReference>
<dbReference type="Pfam" id="PF00172">
    <property type="entry name" value="Zn_clus"/>
    <property type="match status" value="1"/>
</dbReference>
<dbReference type="Proteomes" id="UP000738349">
    <property type="component" value="Unassembled WGS sequence"/>
</dbReference>
<dbReference type="SUPFAM" id="SSF57701">
    <property type="entry name" value="Zn2/Cys6 DNA-binding domain"/>
    <property type="match status" value="1"/>
</dbReference>
<dbReference type="CDD" id="cd00067">
    <property type="entry name" value="GAL4"/>
    <property type="match status" value="1"/>
</dbReference>
<evidence type="ECO:0000256" key="5">
    <source>
        <dbReference type="ARBA" id="ARBA00023242"/>
    </source>
</evidence>
<dbReference type="SMART" id="SM00066">
    <property type="entry name" value="GAL4"/>
    <property type="match status" value="1"/>
</dbReference>
<keyword evidence="1" id="KW-0479">Metal-binding</keyword>
<keyword evidence="10" id="KW-1185">Reference proteome</keyword>
<evidence type="ECO:0000256" key="2">
    <source>
        <dbReference type="ARBA" id="ARBA00022833"/>
    </source>
</evidence>
<dbReference type="PROSITE" id="PS50048">
    <property type="entry name" value="ZN2_CY6_FUNGAL_2"/>
    <property type="match status" value="1"/>
</dbReference>
<dbReference type="AlphaFoldDB" id="A0A9P9EPQ5"/>
<comment type="caution">
    <text evidence="9">The sequence shown here is derived from an EMBL/GenBank/DDBJ whole genome shotgun (WGS) entry which is preliminary data.</text>
</comment>
<keyword evidence="2" id="KW-0862">Zinc</keyword>
<keyword evidence="4" id="KW-0804">Transcription</keyword>
<keyword evidence="3" id="KW-0805">Transcription regulation</keyword>
<gene>
    <name evidence="9" type="ORF">EDB81DRAFT_799044</name>
</gene>
<keyword evidence="5" id="KW-0539">Nucleus</keyword>
<sequence>METREEYDSSSALACPLYFCSTCGKTFDQETSHIRHVQYCLRRAARKKPARQQACHFCRSSKSKCDFRSPCSRCFSKEKTCTYGRRDTLTSAATRHSVTITTGCLRENTQRTASASPATLREAPVPAPDLGFDTGLDLAPRPSLSLSDLFNDDVQLGDGFCFGFDMPTPTGFGEAGKYPTLHSCSESALSSSGPINTRANPLQFIDVKSYQASPDGLEPSFAPLTCPLAASREHLYSLVPAPSYTIQSREKPSGRLISNGCRRFLVSILRTYPRMMTRPDNLPPFVHPLGCQLHYYEEGSRPAASVIFDPTDFAPLKPLAACHGIAHIFVSRKTHSDGFLWRTIDSEQHRIMNDMQNLSRGEILASIQSIVIYTIIRLIDSGREYFTTNRDMLNNMKELAERFTQLFPGPLSPSDERESRPRWEDWIFEESRRRLSITCFLMALIVGTEGSNDIANPFCLPLPCNKVLWEAKSAWAWEKEYGVSWKKAEPDHSRLSTVGDLAIAHMQRGGGTDPAMRGGLNAAAEEILDTWHAGLDGLGMMLAAVIADV</sequence>
<dbReference type="PANTHER" id="PTHR47660:SF3">
    <property type="entry name" value="FINGER DOMAIN PROTEIN, PUTATIVE (AFU_ORTHOLOGUE AFUA_4G03310)-RELATED"/>
    <property type="match status" value="1"/>
</dbReference>
<feature type="domain" description="Zn(2)-C6 fungal-type" evidence="7">
    <location>
        <begin position="54"/>
        <end position="83"/>
    </location>
</feature>
<evidence type="ECO:0000256" key="1">
    <source>
        <dbReference type="ARBA" id="ARBA00022723"/>
    </source>
</evidence>
<dbReference type="PROSITE" id="PS50157">
    <property type="entry name" value="ZINC_FINGER_C2H2_2"/>
    <property type="match status" value="1"/>
</dbReference>
<dbReference type="InterPro" id="IPR013087">
    <property type="entry name" value="Znf_C2H2_type"/>
</dbReference>
<dbReference type="Gene3D" id="4.10.240.10">
    <property type="entry name" value="Zn(2)-C6 fungal-type DNA-binding domain"/>
    <property type="match status" value="1"/>
</dbReference>
<evidence type="ECO:0000259" key="8">
    <source>
        <dbReference type="PROSITE" id="PS50157"/>
    </source>
</evidence>
<evidence type="ECO:0000256" key="3">
    <source>
        <dbReference type="ARBA" id="ARBA00023015"/>
    </source>
</evidence>
<dbReference type="PANTHER" id="PTHR47660">
    <property type="entry name" value="TRANSCRIPTION FACTOR WITH C2H2 AND ZN(2)-CYS(6) DNA BINDING DOMAIN (EUROFUNG)-RELATED-RELATED"/>
    <property type="match status" value="1"/>
</dbReference>
<evidence type="ECO:0000256" key="6">
    <source>
        <dbReference type="PROSITE-ProRule" id="PRU00042"/>
    </source>
</evidence>
<dbReference type="OrthoDB" id="5088499at2759"/>
<dbReference type="GO" id="GO:0000981">
    <property type="term" value="F:DNA-binding transcription factor activity, RNA polymerase II-specific"/>
    <property type="evidence" value="ECO:0007669"/>
    <property type="project" value="InterPro"/>
</dbReference>
<evidence type="ECO:0008006" key="11">
    <source>
        <dbReference type="Google" id="ProtNLM"/>
    </source>
</evidence>
<name>A0A9P9EPQ5_9HYPO</name>
<evidence type="ECO:0000313" key="10">
    <source>
        <dbReference type="Proteomes" id="UP000738349"/>
    </source>
</evidence>
<feature type="domain" description="C2H2-type" evidence="8">
    <location>
        <begin position="18"/>
        <end position="49"/>
    </location>
</feature>
<dbReference type="EMBL" id="JAGMUV010000011">
    <property type="protein sequence ID" value="KAH7140871.1"/>
    <property type="molecule type" value="Genomic_DNA"/>
</dbReference>
<evidence type="ECO:0000259" key="7">
    <source>
        <dbReference type="PROSITE" id="PS50048"/>
    </source>
</evidence>
<accession>A0A9P9EPQ5</accession>
<proteinExistence type="predicted"/>